<sequence>MTTVINHPSRTAREAAAEIRDALRDMRTRCAILETELQAGRMLSSATCEALDGIDKQSDRAALAVLDLRAAQKRAAGVMA</sequence>
<dbReference type="AlphaFoldDB" id="A0AAW7XUF8"/>
<dbReference type="RefSeq" id="WP_303493918.1">
    <property type="nucleotide sequence ID" value="NZ_JAUOPJ010000001.1"/>
</dbReference>
<dbReference type="EMBL" id="JAUOPJ010000011">
    <property type="protein sequence ID" value="MDO6458051.1"/>
    <property type="molecule type" value="Genomic_DNA"/>
</dbReference>
<proteinExistence type="predicted"/>
<protein>
    <submittedName>
        <fullName evidence="2">Uncharacterized protein</fullName>
    </submittedName>
</protein>
<dbReference type="EMBL" id="JAUOPJ010000001">
    <property type="protein sequence ID" value="MDO6455475.1"/>
    <property type="molecule type" value="Genomic_DNA"/>
</dbReference>
<evidence type="ECO:0000313" key="3">
    <source>
        <dbReference type="Proteomes" id="UP001169823"/>
    </source>
</evidence>
<comment type="caution">
    <text evidence="2">The sequence shown here is derived from an EMBL/GenBank/DDBJ whole genome shotgun (WGS) entry which is preliminary data.</text>
</comment>
<reference evidence="2" key="1">
    <citation type="submission" date="2023-07" db="EMBL/GenBank/DDBJ databases">
        <title>Genome content predicts the carbon catabolic preferences of heterotrophic bacteria.</title>
        <authorList>
            <person name="Gralka M."/>
        </authorList>
    </citation>
    <scope>NUCLEOTIDE SEQUENCE</scope>
    <source>
        <strain evidence="2">I2M02</strain>
    </source>
</reference>
<gene>
    <name evidence="1" type="ORF">Q4494_00155</name>
    <name evidence="2" type="ORF">Q4494_13255</name>
</gene>
<dbReference type="Proteomes" id="UP001169823">
    <property type="component" value="Unassembled WGS sequence"/>
</dbReference>
<evidence type="ECO:0000313" key="1">
    <source>
        <dbReference type="EMBL" id="MDO6455475.1"/>
    </source>
</evidence>
<accession>A0AAW7XUF8</accession>
<organism evidence="2 3">
    <name type="scientific">Celeribacter halophilus</name>
    <dbReference type="NCBI Taxonomy" id="576117"/>
    <lineage>
        <taxon>Bacteria</taxon>
        <taxon>Pseudomonadati</taxon>
        <taxon>Pseudomonadota</taxon>
        <taxon>Alphaproteobacteria</taxon>
        <taxon>Rhodobacterales</taxon>
        <taxon>Roseobacteraceae</taxon>
        <taxon>Celeribacter</taxon>
    </lineage>
</organism>
<name>A0AAW7XUF8_9RHOB</name>
<evidence type="ECO:0000313" key="2">
    <source>
        <dbReference type="EMBL" id="MDO6458051.1"/>
    </source>
</evidence>